<dbReference type="Gene3D" id="1.10.3210.10">
    <property type="entry name" value="Hypothetical protein af1432"/>
    <property type="match status" value="1"/>
</dbReference>
<keyword evidence="7" id="KW-0378">Hydrolase</keyword>
<organism evidence="9 10">
    <name type="scientific">Candidatus Sungbacteria bacterium RIFCSPLOWO2_01_FULL_60_25</name>
    <dbReference type="NCBI Taxonomy" id="1802281"/>
    <lineage>
        <taxon>Bacteria</taxon>
        <taxon>Candidatus Sungiibacteriota</taxon>
    </lineage>
</organism>
<dbReference type="SUPFAM" id="SSF109604">
    <property type="entry name" value="HD-domain/PDEase-like"/>
    <property type="match status" value="1"/>
</dbReference>
<reference evidence="9 10" key="1">
    <citation type="journal article" date="2016" name="Nat. Commun.">
        <title>Thousands of microbial genomes shed light on interconnected biogeochemical processes in an aquifer system.</title>
        <authorList>
            <person name="Anantharaman K."/>
            <person name="Brown C.T."/>
            <person name="Hug L.A."/>
            <person name="Sharon I."/>
            <person name="Castelle C.J."/>
            <person name="Probst A.J."/>
            <person name="Thomas B.C."/>
            <person name="Singh A."/>
            <person name="Wilkins M.J."/>
            <person name="Karaoz U."/>
            <person name="Brodie E.L."/>
            <person name="Williams K.H."/>
            <person name="Hubbard S.S."/>
            <person name="Banfield J.F."/>
        </authorList>
    </citation>
    <scope>NUCLEOTIDE SEQUENCE [LARGE SCALE GENOMIC DNA]</scope>
</reference>
<dbReference type="InterPro" id="IPR003607">
    <property type="entry name" value="HD/PDEase_dom"/>
</dbReference>
<dbReference type="EMBL" id="MHQT01000033">
    <property type="protein sequence ID" value="OHA08938.1"/>
    <property type="molecule type" value="Genomic_DNA"/>
</dbReference>
<keyword evidence="6" id="KW-0479">Metal-binding</keyword>
<dbReference type="Pfam" id="PF13023">
    <property type="entry name" value="HD_3"/>
    <property type="match status" value="1"/>
</dbReference>
<dbReference type="PANTHER" id="PTHR11845:SF13">
    <property type="entry name" value="5'-DEOXYNUCLEOTIDASE HDDC2"/>
    <property type="match status" value="1"/>
</dbReference>
<dbReference type="InterPro" id="IPR006674">
    <property type="entry name" value="HD_domain"/>
</dbReference>
<dbReference type="GO" id="GO:0005737">
    <property type="term" value="C:cytoplasm"/>
    <property type="evidence" value="ECO:0007669"/>
    <property type="project" value="TreeGrafter"/>
</dbReference>
<evidence type="ECO:0000256" key="6">
    <source>
        <dbReference type="ARBA" id="ARBA00022723"/>
    </source>
</evidence>
<evidence type="ECO:0000313" key="9">
    <source>
        <dbReference type="EMBL" id="OHA08938.1"/>
    </source>
</evidence>
<dbReference type="SMART" id="SM00471">
    <property type="entry name" value="HDc"/>
    <property type="match status" value="1"/>
</dbReference>
<comment type="cofactor">
    <cofactor evidence="3">
        <name>Co(2+)</name>
        <dbReference type="ChEBI" id="CHEBI:48828"/>
    </cofactor>
</comment>
<evidence type="ECO:0000256" key="3">
    <source>
        <dbReference type="ARBA" id="ARBA00001941"/>
    </source>
</evidence>
<comment type="subunit">
    <text evidence="4">Homodimer.</text>
</comment>
<dbReference type="AlphaFoldDB" id="A0A1G2LBE7"/>
<comment type="cofactor">
    <cofactor evidence="2">
        <name>Mn(2+)</name>
        <dbReference type="ChEBI" id="CHEBI:29035"/>
    </cofactor>
</comment>
<sequence length="198" mass="22762">MESLLKFLDLIHSLQLVRRAVLARGEDRHENDLEHSYQLAMAGRYVATSERLTLDRDRILRYALAHDVVETYAGDTPTYGGNHQEQARREADAIARIRQEFPEFDELHEAIDGYERREDPESKFVFALDKLLPVLNNYLDGGRNWKSNGITLAMLMDHKAGRISTSPEIKKHYDAVLEKIRESERELFADPEAHEGSG</sequence>
<dbReference type="STRING" id="1802281.A3A44_00045"/>
<dbReference type="GO" id="GO:0002953">
    <property type="term" value="F:5'-deoxynucleotidase activity"/>
    <property type="evidence" value="ECO:0007669"/>
    <property type="project" value="UniProtKB-EC"/>
</dbReference>
<dbReference type="GO" id="GO:0046872">
    <property type="term" value="F:metal ion binding"/>
    <property type="evidence" value="ECO:0007669"/>
    <property type="project" value="UniProtKB-KW"/>
</dbReference>
<dbReference type="PANTHER" id="PTHR11845">
    <property type="entry name" value="5'-DEOXYNUCLEOTIDASE HDDC2"/>
    <property type="match status" value="1"/>
</dbReference>
<dbReference type="InterPro" id="IPR039356">
    <property type="entry name" value="YfbR/HDDC2"/>
</dbReference>
<evidence type="ECO:0000256" key="5">
    <source>
        <dbReference type="ARBA" id="ARBA00012964"/>
    </source>
</evidence>
<name>A0A1G2LBE7_9BACT</name>
<dbReference type="Proteomes" id="UP000178977">
    <property type="component" value="Unassembled WGS sequence"/>
</dbReference>
<evidence type="ECO:0000313" key="10">
    <source>
        <dbReference type="Proteomes" id="UP000178977"/>
    </source>
</evidence>
<dbReference type="EC" id="3.1.3.89" evidence="5"/>
<comment type="caution">
    <text evidence="9">The sequence shown here is derived from an EMBL/GenBank/DDBJ whole genome shotgun (WGS) entry which is preliminary data.</text>
</comment>
<comment type="catalytic activity">
    <reaction evidence="1">
        <text>a 2'-deoxyribonucleoside 5'-phosphate + H2O = a 2'-deoxyribonucleoside + phosphate</text>
        <dbReference type="Rhea" id="RHEA:36167"/>
        <dbReference type="ChEBI" id="CHEBI:15377"/>
        <dbReference type="ChEBI" id="CHEBI:18274"/>
        <dbReference type="ChEBI" id="CHEBI:43474"/>
        <dbReference type="ChEBI" id="CHEBI:65317"/>
        <dbReference type="EC" id="3.1.3.89"/>
    </reaction>
</comment>
<feature type="domain" description="HD/PDEase" evidence="8">
    <location>
        <begin position="28"/>
        <end position="143"/>
    </location>
</feature>
<proteinExistence type="predicted"/>
<protein>
    <recommendedName>
        <fullName evidence="5">5'-deoxynucleotidase</fullName>
        <ecNumber evidence="5">3.1.3.89</ecNumber>
    </recommendedName>
</protein>
<accession>A0A1G2LBE7</accession>
<gene>
    <name evidence="9" type="ORF">A3A44_00045</name>
</gene>
<evidence type="ECO:0000259" key="8">
    <source>
        <dbReference type="SMART" id="SM00471"/>
    </source>
</evidence>
<evidence type="ECO:0000256" key="2">
    <source>
        <dbReference type="ARBA" id="ARBA00001936"/>
    </source>
</evidence>
<evidence type="ECO:0000256" key="4">
    <source>
        <dbReference type="ARBA" id="ARBA00011738"/>
    </source>
</evidence>
<evidence type="ECO:0000256" key="7">
    <source>
        <dbReference type="ARBA" id="ARBA00022801"/>
    </source>
</evidence>
<evidence type="ECO:0000256" key="1">
    <source>
        <dbReference type="ARBA" id="ARBA00001638"/>
    </source>
</evidence>